<evidence type="ECO:0000313" key="2">
    <source>
        <dbReference type="Proteomes" id="UP000749040"/>
    </source>
</evidence>
<proteinExistence type="predicted"/>
<evidence type="ECO:0000313" key="1">
    <source>
        <dbReference type="EMBL" id="MBM9506727.1"/>
    </source>
</evidence>
<organism evidence="1 2">
    <name type="scientific">Actinacidiphila acididurans</name>
    <dbReference type="NCBI Taxonomy" id="2784346"/>
    <lineage>
        <taxon>Bacteria</taxon>
        <taxon>Bacillati</taxon>
        <taxon>Actinomycetota</taxon>
        <taxon>Actinomycetes</taxon>
        <taxon>Kitasatosporales</taxon>
        <taxon>Streptomycetaceae</taxon>
        <taxon>Actinacidiphila</taxon>
    </lineage>
</organism>
<dbReference type="EMBL" id="JADKYB010000010">
    <property type="protein sequence ID" value="MBM9506727.1"/>
    <property type="molecule type" value="Genomic_DNA"/>
</dbReference>
<comment type="caution">
    <text evidence="1">The sequence shown here is derived from an EMBL/GenBank/DDBJ whole genome shotgun (WGS) entry which is preliminary data.</text>
</comment>
<keyword evidence="2" id="KW-1185">Reference proteome</keyword>
<name>A0ABS2TUH0_9ACTN</name>
<accession>A0ABS2TUH0</accession>
<dbReference type="Proteomes" id="UP000749040">
    <property type="component" value="Unassembled WGS sequence"/>
</dbReference>
<protein>
    <submittedName>
        <fullName evidence="1">Uncharacterized protein</fullName>
    </submittedName>
</protein>
<sequence>MDEPFGPEYVRPKQKDCPHCGCCTEDLCKRGRSRIVQCAGLTPDRFRDTVSGCPCSAETTRHTAAWQAARVRVTRLARERPLTAEAEVLLRSLWGVGLAEDVEDPGGPLPQLKVRGLVRAGDSRRLEITERGRTYLAARDEVRAATAVWVRCVDTSARTVLVEVSPWEPGEPVTVFLDQVVDDTGLPADKLTGRWQSGEANRHAESADALVLNGFRNSALLPAGWTGENGGEDE</sequence>
<dbReference type="RefSeq" id="WP_205358600.1">
    <property type="nucleotide sequence ID" value="NZ_JADKYB010000010.1"/>
</dbReference>
<gene>
    <name evidence="1" type="ORF">ITX44_19635</name>
</gene>
<reference evidence="1 2" key="1">
    <citation type="submission" date="2021-01" db="EMBL/GenBank/DDBJ databases">
        <title>Streptomyces acididurans sp. nov., isolated from a peat swamp forest soil.</title>
        <authorList>
            <person name="Chantavorakit T."/>
            <person name="Duangmal K."/>
        </authorList>
    </citation>
    <scope>NUCLEOTIDE SEQUENCE [LARGE SCALE GENOMIC DNA]</scope>
    <source>
        <strain evidence="1 2">KK5PA1</strain>
    </source>
</reference>